<reference evidence="1" key="1">
    <citation type="submission" date="2021-06" db="EMBL/GenBank/DDBJ databases">
        <authorList>
            <person name="Kallberg Y."/>
            <person name="Tangrot J."/>
            <person name="Rosling A."/>
        </authorList>
    </citation>
    <scope>NUCLEOTIDE SEQUENCE</scope>
    <source>
        <strain evidence="1">BR232B</strain>
    </source>
</reference>
<dbReference type="OrthoDB" id="2319991at2759"/>
<protein>
    <submittedName>
        <fullName evidence="1">227_t:CDS:1</fullName>
    </submittedName>
</protein>
<dbReference type="AlphaFoldDB" id="A0A9N8WHB6"/>
<evidence type="ECO:0000313" key="1">
    <source>
        <dbReference type="EMBL" id="CAG8487266.1"/>
    </source>
</evidence>
<dbReference type="EMBL" id="CAJVPI010000135">
    <property type="protein sequence ID" value="CAG8487266.1"/>
    <property type="molecule type" value="Genomic_DNA"/>
</dbReference>
<proteinExistence type="predicted"/>
<accession>A0A9N8WHB6</accession>
<comment type="caution">
    <text evidence="1">The sequence shown here is derived from an EMBL/GenBank/DDBJ whole genome shotgun (WGS) entry which is preliminary data.</text>
</comment>
<gene>
    <name evidence="1" type="ORF">PBRASI_LOCUS1901</name>
</gene>
<sequence>MARITDSFNDSLGLSCIVEFSNGMHTWFGDEWTALKDKVYERVNVVSKPFEGVIKEVIDRIDTVRLEFLWIKSRVRGETETKSASSHTECVVRDRSKLLRTNKCVLDHYLMEDIPANAETTVFDLQVAGLNAQLIGINKDLENSVNRYRYF</sequence>
<keyword evidence="2" id="KW-1185">Reference proteome</keyword>
<name>A0A9N8WHB6_9GLOM</name>
<dbReference type="Proteomes" id="UP000789739">
    <property type="component" value="Unassembled WGS sequence"/>
</dbReference>
<organism evidence="1 2">
    <name type="scientific">Paraglomus brasilianum</name>
    <dbReference type="NCBI Taxonomy" id="144538"/>
    <lineage>
        <taxon>Eukaryota</taxon>
        <taxon>Fungi</taxon>
        <taxon>Fungi incertae sedis</taxon>
        <taxon>Mucoromycota</taxon>
        <taxon>Glomeromycotina</taxon>
        <taxon>Glomeromycetes</taxon>
        <taxon>Paraglomerales</taxon>
        <taxon>Paraglomeraceae</taxon>
        <taxon>Paraglomus</taxon>
    </lineage>
</organism>
<evidence type="ECO:0000313" key="2">
    <source>
        <dbReference type="Proteomes" id="UP000789739"/>
    </source>
</evidence>